<evidence type="ECO:0000313" key="3">
    <source>
        <dbReference type="Proteomes" id="UP000694406"/>
    </source>
</evidence>
<dbReference type="GO" id="GO:0006355">
    <property type="term" value="P:regulation of DNA-templated transcription"/>
    <property type="evidence" value="ECO:0007669"/>
    <property type="project" value="InterPro"/>
</dbReference>
<reference evidence="2" key="2">
    <citation type="submission" date="2025-09" db="UniProtKB">
        <authorList>
            <consortium name="Ensembl"/>
        </authorList>
    </citation>
    <scope>IDENTIFICATION</scope>
</reference>
<dbReference type="InterPro" id="IPR050169">
    <property type="entry name" value="Krueppel_C2H2_ZnF"/>
</dbReference>
<evidence type="ECO:0000259" key="1">
    <source>
        <dbReference type="PROSITE" id="PS50805"/>
    </source>
</evidence>
<dbReference type="AlphaFoldDB" id="A0A8C5WW77"/>
<dbReference type="InterPro" id="IPR036051">
    <property type="entry name" value="KRAB_dom_sf"/>
</dbReference>
<dbReference type="Ensembl" id="ENSLLTT00000018857.1">
    <property type="protein sequence ID" value="ENSLLTP00000018177.1"/>
    <property type="gene ID" value="ENSLLTG00000013777.1"/>
</dbReference>
<feature type="domain" description="KRAB" evidence="1">
    <location>
        <begin position="1"/>
        <end position="77"/>
    </location>
</feature>
<proteinExistence type="predicted"/>
<dbReference type="GeneTree" id="ENSGT01150000288655"/>
<dbReference type="InterPro" id="IPR001909">
    <property type="entry name" value="KRAB"/>
</dbReference>
<sequence length="77" mass="9367">MMQFSMAVYFSEEEWPWLDHDQKALHSELMLENHRNVAALGKSFLNCECTHWKFLRRNWITLCLKWSRVSCLRRGLH</sequence>
<dbReference type="PANTHER" id="PTHR23232:SF142">
    <property type="entry name" value="GASTRULA ZINC FINGER PROTEIN XLCGF57.1-LIKE-RELATED"/>
    <property type="match status" value="1"/>
</dbReference>
<reference evidence="2" key="1">
    <citation type="submission" date="2025-08" db="UniProtKB">
        <authorList>
            <consortium name="Ensembl"/>
        </authorList>
    </citation>
    <scope>IDENTIFICATION</scope>
</reference>
<dbReference type="Pfam" id="PF01352">
    <property type="entry name" value="KRAB"/>
    <property type="match status" value="1"/>
</dbReference>
<dbReference type="Proteomes" id="UP000694406">
    <property type="component" value="Unplaced"/>
</dbReference>
<accession>A0A8C5WW77</accession>
<dbReference type="PANTHER" id="PTHR23232">
    <property type="entry name" value="KRAB DOMAIN C2H2 ZINC FINGER"/>
    <property type="match status" value="1"/>
</dbReference>
<organism evidence="2 3">
    <name type="scientific">Laticauda laticaudata</name>
    <name type="common">Blue-ringed sea krait</name>
    <name type="synonym">Blue-lipped sea krait</name>
    <dbReference type="NCBI Taxonomy" id="8630"/>
    <lineage>
        <taxon>Eukaryota</taxon>
        <taxon>Metazoa</taxon>
        <taxon>Chordata</taxon>
        <taxon>Craniata</taxon>
        <taxon>Vertebrata</taxon>
        <taxon>Euteleostomi</taxon>
        <taxon>Lepidosauria</taxon>
        <taxon>Squamata</taxon>
        <taxon>Bifurcata</taxon>
        <taxon>Unidentata</taxon>
        <taxon>Episquamata</taxon>
        <taxon>Toxicofera</taxon>
        <taxon>Serpentes</taxon>
        <taxon>Colubroidea</taxon>
        <taxon>Elapidae</taxon>
        <taxon>Laticaudinae</taxon>
        <taxon>Laticauda</taxon>
    </lineage>
</organism>
<protein>
    <recommendedName>
        <fullName evidence="1">KRAB domain-containing protein</fullName>
    </recommendedName>
</protein>
<dbReference type="Gene3D" id="6.10.140.140">
    <property type="match status" value="1"/>
</dbReference>
<dbReference type="PROSITE" id="PS50805">
    <property type="entry name" value="KRAB"/>
    <property type="match status" value="1"/>
</dbReference>
<name>A0A8C5WW77_LATLA</name>
<dbReference type="SMART" id="SM00349">
    <property type="entry name" value="KRAB"/>
    <property type="match status" value="1"/>
</dbReference>
<dbReference type="CDD" id="cd07765">
    <property type="entry name" value="KRAB_A-box"/>
    <property type="match status" value="1"/>
</dbReference>
<keyword evidence="3" id="KW-1185">Reference proteome</keyword>
<dbReference type="SUPFAM" id="SSF109640">
    <property type="entry name" value="KRAB domain (Kruppel-associated box)"/>
    <property type="match status" value="1"/>
</dbReference>
<evidence type="ECO:0000313" key="2">
    <source>
        <dbReference type="Ensembl" id="ENSLLTP00000018177.1"/>
    </source>
</evidence>